<dbReference type="FunFam" id="1.20.1270.280:FF:000007">
    <property type="entry name" value="dynein heavy chain 2, axonemal"/>
    <property type="match status" value="1"/>
</dbReference>
<reference evidence="17 18" key="2">
    <citation type="journal article" date="2008" name="Bioinformatics">
        <title>Assembly reconciliation.</title>
        <authorList>
            <person name="Zimin A.V."/>
            <person name="Smith D.R."/>
            <person name="Sutton G."/>
            <person name="Yorke J.A."/>
        </authorList>
    </citation>
    <scope>NUCLEOTIDE SEQUENCE [LARGE SCALE GENOMIC DNA]</scope>
    <source>
        <strain evidence="17 18">TSC#14021-0224.01</strain>
    </source>
</reference>
<comment type="similarity">
    <text evidence="2">Belongs to the dynein heavy chain family.</text>
</comment>
<dbReference type="FunFam" id="3.10.490.20:FF:000009">
    <property type="entry name" value="Dynein heavy chain 4"/>
    <property type="match status" value="1"/>
</dbReference>
<evidence type="ECO:0000256" key="9">
    <source>
        <dbReference type="ARBA" id="ARBA00023175"/>
    </source>
</evidence>
<name>A0A0Q5VDP8_DROER</name>
<dbReference type="GO" id="GO:0005524">
    <property type="term" value="F:ATP binding"/>
    <property type="evidence" value="ECO:0007669"/>
    <property type="project" value="UniProtKB-KW"/>
</dbReference>
<dbReference type="PANTHER" id="PTHR22878">
    <property type="entry name" value="DYNEIN HEAVY CHAIN 6, AXONEMAL-LIKE-RELATED"/>
    <property type="match status" value="1"/>
</dbReference>
<dbReference type="FunFam" id="3.40.50.300:FF:000153">
    <property type="entry name" value="Dynein axonemal heavy chain 1"/>
    <property type="match status" value="1"/>
</dbReference>
<dbReference type="PANTHER" id="PTHR22878:SF68">
    <property type="entry name" value="DYNEIN HEAVY CHAIN 6, AXONEMAL-LIKE"/>
    <property type="match status" value="1"/>
</dbReference>
<dbReference type="Gene3D" id="1.10.8.720">
    <property type="entry name" value="Region D6 of dynein motor"/>
    <property type="match status" value="1"/>
</dbReference>
<dbReference type="Proteomes" id="UP000008711">
    <property type="component" value="Unassembled WGS sequence"/>
</dbReference>
<evidence type="ECO:0000256" key="1">
    <source>
        <dbReference type="ARBA" id="ARBA00004245"/>
    </source>
</evidence>
<keyword evidence="10" id="KW-0206">Cytoskeleton</keyword>
<reference evidence="17 18" key="1">
    <citation type="journal article" date="2007" name="Nature">
        <title>Evolution of genes and genomes on the Drosophila phylogeny.</title>
        <authorList>
            <consortium name="Drosophila 12 Genomes Consortium"/>
            <person name="Clark A.G."/>
            <person name="Eisen M.B."/>
            <person name="Smith D.R."/>
            <person name="Bergman C.M."/>
            <person name="Oliver B."/>
            <person name="Markow T.A."/>
            <person name="Kaufman T.C."/>
            <person name="Kellis M."/>
            <person name="Gelbart W."/>
            <person name="Iyer V.N."/>
            <person name="Pollard D.A."/>
            <person name="Sackton T.B."/>
            <person name="Larracuente A.M."/>
            <person name="Singh N.D."/>
            <person name="Abad J.P."/>
            <person name="Abt D.N."/>
            <person name="Adryan B."/>
            <person name="Aguade M."/>
            <person name="Akashi H."/>
            <person name="Anderson W.W."/>
            <person name="Aquadro C.F."/>
            <person name="Ardell D.H."/>
            <person name="Arguello R."/>
            <person name="Artieri C.G."/>
            <person name="Barbash D.A."/>
            <person name="Barker D."/>
            <person name="Barsanti P."/>
            <person name="Batterham P."/>
            <person name="Batzoglou S."/>
            <person name="Begun D."/>
            <person name="Bhutkar A."/>
            <person name="Blanco E."/>
            <person name="Bosak S.A."/>
            <person name="Bradley R.K."/>
            <person name="Brand A.D."/>
            <person name="Brent M.R."/>
            <person name="Brooks A.N."/>
            <person name="Brown R.H."/>
            <person name="Butlin R.K."/>
            <person name="Caggese C."/>
            <person name="Calvi B.R."/>
            <person name="Bernardo de Carvalho A."/>
            <person name="Caspi A."/>
            <person name="Castrezana S."/>
            <person name="Celniker S.E."/>
            <person name="Chang J.L."/>
            <person name="Chapple C."/>
            <person name="Chatterji S."/>
            <person name="Chinwalla A."/>
            <person name="Civetta A."/>
            <person name="Clifton S.W."/>
            <person name="Comeron J.M."/>
            <person name="Costello J.C."/>
            <person name="Coyne J.A."/>
            <person name="Daub J."/>
            <person name="David R.G."/>
            <person name="Delcher A.L."/>
            <person name="Delehaunty K."/>
            <person name="Do C.B."/>
            <person name="Ebling H."/>
            <person name="Edwards K."/>
            <person name="Eickbush T."/>
            <person name="Evans J.D."/>
            <person name="Filipski A."/>
            <person name="Findeiss S."/>
            <person name="Freyhult E."/>
            <person name="Fulton L."/>
            <person name="Fulton R."/>
            <person name="Garcia A.C."/>
            <person name="Gardiner A."/>
            <person name="Garfield D.A."/>
            <person name="Garvin B.E."/>
            <person name="Gibson G."/>
            <person name="Gilbert D."/>
            <person name="Gnerre S."/>
            <person name="Godfrey J."/>
            <person name="Good R."/>
            <person name="Gotea V."/>
            <person name="Gravely B."/>
            <person name="Greenberg A.J."/>
            <person name="Griffiths-Jones S."/>
            <person name="Gross S."/>
            <person name="Guigo R."/>
            <person name="Gustafson E.A."/>
            <person name="Haerty W."/>
            <person name="Hahn M.W."/>
            <person name="Halligan D.L."/>
            <person name="Halpern A.L."/>
            <person name="Halter G.M."/>
            <person name="Han M.V."/>
            <person name="Heger A."/>
            <person name="Hillier L."/>
            <person name="Hinrichs A.S."/>
            <person name="Holmes I."/>
            <person name="Hoskins R.A."/>
            <person name="Hubisz M.J."/>
            <person name="Hultmark D."/>
            <person name="Huntley M.A."/>
            <person name="Jaffe D.B."/>
            <person name="Jagadeeshan S."/>
            <person name="Jeck W.R."/>
            <person name="Johnson J."/>
            <person name="Jones C.D."/>
            <person name="Jordan W.C."/>
            <person name="Karpen G.H."/>
            <person name="Kataoka E."/>
            <person name="Keightley P.D."/>
            <person name="Kheradpour P."/>
            <person name="Kirkness E.F."/>
            <person name="Koerich L.B."/>
            <person name="Kristiansen K."/>
            <person name="Kudrna D."/>
            <person name="Kulathinal R.J."/>
            <person name="Kumar S."/>
            <person name="Kwok R."/>
            <person name="Lander E."/>
            <person name="Langley C.H."/>
            <person name="Lapoint R."/>
            <person name="Lazzaro B.P."/>
            <person name="Lee S.J."/>
            <person name="Levesque L."/>
            <person name="Li R."/>
            <person name="Lin C.F."/>
            <person name="Lin M.F."/>
            <person name="Lindblad-Toh K."/>
            <person name="Llopart A."/>
            <person name="Long M."/>
            <person name="Low L."/>
            <person name="Lozovsky E."/>
            <person name="Lu J."/>
            <person name="Luo M."/>
            <person name="Machado C.A."/>
            <person name="Makalowski W."/>
            <person name="Marzo M."/>
            <person name="Matsuda M."/>
            <person name="Matzkin L."/>
            <person name="McAllister B."/>
            <person name="McBride C.S."/>
            <person name="McKernan B."/>
            <person name="McKernan K."/>
            <person name="Mendez-Lago M."/>
            <person name="Minx P."/>
            <person name="Mollenhauer M.U."/>
            <person name="Montooth K."/>
            <person name="Mount S.M."/>
            <person name="Mu X."/>
            <person name="Myers E."/>
            <person name="Negre B."/>
            <person name="Newfeld S."/>
            <person name="Nielsen R."/>
            <person name="Noor M.A."/>
            <person name="O'Grady P."/>
            <person name="Pachter L."/>
            <person name="Papaceit M."/>
            <person name="Parisi M.J."/>
            <person name="Parisi M."/>
            <person name="Parts L."/>
            <person name="Pedersen J.S."/>
            <person name="Pesole G."/>
            <person name="Phillippy A.M."/>
            <person name="Ponting C.P."/>
            <person name="Pop M."/>
            <person name="Porcelli D."/>
            <person name="Powell J.R."/>
            <person name="Prohaska S."/>
            <person name="Pruitt K."/>
            <person name="Puig M."/>
            <person name="Quesneville H."/>
            <person name="Ram K.R."/>
            <person name="Rand D."/>
            <person name="Rasmussen M.D."/>
            <person name="Reed L.K."/>
            <person name="Reenan R."/>
            <person name="Reily A."/>
            <person name="Remington K.A."/>
            <person name="Rieger T.T."/>
            <person name="Ritchie M.G."/>
            <person name="Robin C."/>
            <person name="Rogers Y.H."/>
            <person name="Rohde C."/>
            <person name="Rozas J."/>
            <person name="Rubenfield M.J."/>
            <person name="Ruiz A."/>
            <person name="Russo S."/>
            <person name="Salzberg S.L."/>
            <person name="Sanchez-Gracia A."/>
            <person name="Saranga D.J."/>
            <person name="Sato H."/>
            <person name="Schaeffer S.W."/>
            <person name="Schatz M.C."/>
            <person name="Schlenke T."/>
            <person name="Schwartz R."/>
            <person name="Segarra C."/>
            <person name="Singh R.S."/>
            <person name="Sirot L."/>
            <person name="Sirota M."/>
            <person name="Sisneros N.B."/>
            <person name="Smith C.D."/>
            <person name="Smith T.F."/>
            <person name="Spieth J."/>
            <person name="Stage D.E."/>
            <person name="Stark A."/>
            <person name="Stephan W."/>
            <person name="Strausberg R.L."/>
            <person name="Strempel S."/>
            <person name="Sturgill D."/>
            <person name="Sutton G."/>
            <person name="Sutton G.G."/>
            <person name="Tao W."/>
            <person name="Teichmann S."/>
            <person name="Tobari Y.N."/>
            <person name="Tomimura Y."/>
            <person name="Tsolas J.M."/>
            <person name="Valente V.L."/>
            <person name="Venter E."/>
            <person name="Venter J.C."/>
            <person name="Vicario S."/>
            <person name="Vieira F.G."/>
            <person name="Vilella A.J."/>
            <person name="Villasante A."/>
            <person name="Walenz B."/>
            <person name="Wang J."/>
            <person name="Wasserman M."/>
            <person name="Watts T."/>
            <person name="Wilson D."/>
            <person name="Wilson R.K."/>
            <person name="Wing R.A."/>
            <person name="Wolfner M.F."/>
            <person name="Wong A."/>
            <person name="Wong G.K."/>
            <person name="Wu C.I."/>
            <person name="Wu G."/>
            <person name="Yamamoto D."/>
            <person name="Yang H.P."/>
            <person name="Yang S.P."/>
            <person name="Yorke J.A."/>
            <person name="Yoshida K."/>
            <person name="Zdobnov E."/>
            <person name="Zhang P."/>
            <person name="Zhang Y."/>
            <person name="Zimin A.V."/>
            <person name="Baldwin J."/>
            <person name="Abdouelleil A."/>
            <person name="Abdulkadir J."/>
            <person name="Abebe A."/>
            <person name="Abera B."/>
            <person name="Abreu J."/>
            <person name="Acer S.C."/>
            <person name="Aftuck L."/>
            <person name="Alexander A."/>
            <person name="An P."/>
            <person name="Anderson E."/>
            <person name="Anderson S."/>
            <person name="Arachi H."/>
            <person name="Azer M."/>
            <person name="Bachantsang P."/>
            <person name="Barry A."/>
            <person name="Bayul T."/>
            <person name="Berlin A."/>
            <person name="Bessette D."/>
            <person name="Bloom T."/>
            <person name="Blye J."/>
            <person name="Boguslavskiy L."/>
            <person name="Bonnet C."/>
            <person name="Boukhgalter B."/>
            <person name="Bourzgui I."/>
            <person name="Brown A."/>
            <person name="Cahill P."/>
            <person name="Channer S."/>
            <person name="Cheshatsang Y."/>
            <person name="Chuda L."/>
            <person name="Citroen M."/>
            <person name="Collymore A."/>
            <person name="Cooke P."/>
            <person name="Costello M."/>
            <person name="D'Aco K."/>
            <person name="Daza R."/>
            <person name="De Haan G."/>
            <person name="DeGray S."/>
            <person name="DeMaso C."/>
            <person name="Dhargay N."/>
            <person name="Dooley K."/>
            <person name="Dooley E."/>
            <person name="Doricent M."/>
            <person name="Dorje P."/>
            <person name="Dorjee K."/>
            <person name="Dupes A."/>
            <person name="Elong R."/>
            <person name="Falk J."/>
            <person name="Farina A."/>
            <person name="Faro S."/>
            <person name="Ferguson D."/>
            <person name="Fisher S."/>
            <person name="Foley C.D."/>
            <person name="Franke A."/>
            <person name="Friedrich D."/>
            <person name="Gadbois L."/>
            <person name="Gearin G."/>
            <person name="Gearin C.R."/>
            <person name="Giannoukos G."/>
            <person name="Goode T."/>
            <person name="Graham J."/>
            <person name="Grandbois E."/>
            <person name="Grewal S."/>
            <person name="Gyaltsen K."/>
            <person name="Hafez N."/>
            <person name="Hagos B."/>
            <person name="Hall J."/>
            <person name="Henson C."/>
            <person name="Hollinger A."/>
            <person name="Honan T."/>
            <person name="Huard M.D."/>
            <person name="Hughes L."/>
            <person name="Hurhula B."/>
            <person name="Husby M.E."/>
            <person name="Kamat A."/>
            <person name="Kanga B."/>
            <person name="Kashin S."/>
            <person name="Khazanovich D."/>
            <person name="Kisner P."/>
            <person name="Lance K."/>
            <person name="Lara M."/>
            <person name="Lee W."/>
            <person name="Lennon N."/>
            <person name="Letendre F."/>
            <person name="LeVine R."/>
            <person name="Lipovsky A."/>
            <person name="Liu X."/>
            <person name="Liu J."/>
            <person name="Liu S."/>
            <person name="Lokyitsang T."/>
            <person name="Lokyitsang Y."/>
            <person name="Lubonja R."/>
            <person name="Lui A."/>
            <person name="MacDonald P."/>
            <person name="Magnisalis V."/>
            <person name="Maru K."/>
            <person name="Matthews C."/>
            <person name="McCusker W."/>
            <person name="McDonough S."/>
            <person name="Mehta T."/>
            <person name="Meldrim J."/>
            <person name="Meneus L."/>
            <person name="Mihai O."/>
            <person name="Mihalev A."/>
            <person name="Mihova T."/>
            <person name="Mittelman R."/>
            <person name="Mlenga V."/>
            <person name="Montmayeur A."/>
            <person name="Mulrain L."/>
            <person name="Navidi A."/>
            <person name="Naylor J."/>
            <person name="Negash T."/>
            <person name="Nguyen T."/>
            <person name="Nguyen N."/>
            <person name="Nicol R."/>
            <person name="Norbu C."/>
            <person name="Norbu N."/>
            <person name="Novod N."/>
            <person name="O'Neill B."/>
            <person name="Osman S."/>
            <person name="Markiewicz E."/>
            <person name="Oyono O.L."/>
            <person name="Patti C."/>
            <person name="Phunkhang P."/>
            <person name="Pierre F."/>
            <person name="Priest M."/>
            <person name="Raghuraman S."/>
            <person name="Rege F."/>
            <person name="Reyes R."/>
            <person name="Rise C."/>
            <person name="Rogov P."/>
            <person name="Ross K."/>
            <person name="Ryan E."/>
            <person name="Settipalli S."/>
            <person name="Shea T."/>
            <person name="Sherpa N."/>
            <person name="Shi L."/>
            <person name="Shih D."/>
            <person name="Sparrow T."/>
            <person name="Spaulding J."/>
            <person name="Stalker J."/>
            <person name="Stange-Thomann N."/>
            <person name="Stavropoulos S."/>
            <person name="Stone C."/>
            <person name="Strader C."/>
            <person name="Tesfaye S."/>
            <person name="Thomson T."/>
            <person name="Thoulutsang Y."/>
            <person name="Thoulutsang D."/>
            <person name="Topham K."/>
            <person name="Topping I."/>
            <person name="Tsamla T."/>
            <person name="Vassiliev H."/>
            <person name="Vo A."/>
            <person name="Wangchuk T."/>
            <person name="Wangdi T."/>
            <person name="Weiand M."/>
            <person name="Wilkinson J."/>
            <person name="Wilson A."/>
            <person name="Yadav S."/>
            <person name="Young G."/>
            <person name="Yu Q."/>
            <person name="Zembek L."/>
            <person name="Zhong D."/>
            <person name="Zimmer A."/>
            <person name="Zwirko Z."/>
            <person name="Jaffe D.B."/>
            <person name="Alvarez P."/>
            <person name="Brockman W."/>
            <person name="Butler J."/>
            <person name="Chin C."/>
            <person name="Gnerre S."/>
            <person name="Grabherr M."/>
            <person name="Kleber M."/>
            <person name="Mauceli E."/>
            <person name="MacCallum I."/>
        </authorList>
    </citation>
    <scope>NUCLEOTIDE SEQUENCE [LARGE SCALE GENOMIC DNA]</scope>
    <source>
        <strain evidence="17 18">TSC#14021-0224.01</strain>
    </source>
</reference>
<feature type="coiled-coil region" evidence="11">
    <location>
        <begin position="346"/>
        <end position="415"/>
    </location>
</feature>
<dbReference type="InterPro" id="IPR024317">
    <property type="entry name" value="Dynein_heavy_chain_D4_dom"/>
</dbReference>
<dbReference type="InterPro" id="IPR027417">
    <property type="entry name" value="P-loop_NTPase"/>
</dbReference>
<dbReference type="GO" id="GO:0005874">
    <property type="term" value="C:microtubule"/>
    <property type="evidence" value="ECO:0007669"/>
    <property type="project" value="UniProtKB-KW"/>
</dbReference>
<gene>
    <name evidence="17" type="primary">Dere\GG26212</name>
    <name evidence="17" type="synonym">GG26212</name>
    <name evidence="17" type="ORF">Dere_GG26212</name>
</gene>
<protein>
    <recommendedName>
        <fullName evidence="19">Dynein heavy chain</fullName>
    </recommendedName>
</protein>
<evidence type="ECO:0000256" key="10">
    <source>
        <dbReference type="ARBA" id="ARBA00023212"/>
    </source>
</evidence>
<evidence type="ECO:0000256" key="8">
    <source>
        <dbReference type="ARBA" id="ARBA00023054"/>
    </source>
</evidence>
<feature type="domain" description="Dynein heavy chain AAA lid" evidence="15">
    <location>
        <begin position="735"/>
        <end position="874"/>
    </location>
</feature>
<dbReference type="Pfam" id="PF03028">
    <property type="entry name" value="Dynein_heavy"/>
    <property type="match status" value="1"/>
</dbReference>
<keyword evidence="7" id="KW-0243">Dynein</keyword>
<sequence length="1141" mass="130570">SPIGENFRSYIRQYPALLSSTTPNWFRLWPQEALLEVASHFLIGFPLNVVVPGKEDEKHRESLVMSTETLLQRDIAYAFSVIHSSVAKMSESMYAEVKRYNYVTSPNYLQLVSGFKKLLEKKRLEVSTASNRLRNGLSKISETQEKVSLMSEELKTSSEQVKILARECEDFISMIEIQKSEATEQKEKVDAEAVIIRREEIICLELAATARADLEVVMPMIDAAVKALDALNKKDISEVKSYGRPPMKIEKVMEAVLILLGKEPTWENAKKVLSESTFLNDLKNFDRDHISDKTLKRIAIYTKNPELEPDKVAVVSLACKSLMQWIMAIENYGKVYRIVAPKQEKLDSAMKSLEEKQAALAAAKKKLEELQAVIEELYRQLNEKTDLLNELRAKEERLRKQLERAIILVESLSGERETWIETVNQLDLSFENFPLFERHKLLFSIHMTAKILSNSGKLLEEEYDFILKGGIVLDKQGQAPNPAPWWISEQNWDNITELDKVAGFHGIIDSFEQHYKAWNGWYATTFPEQEDLVGEWNDKLTDFQKICVLRSLRPDRISFCLTQFIITKLGPRYVDPPVLDLKATFDESISQTPLIFVLSPGVDPAQSLISLSETVKMSQRMYSLSLGQGQAPIATKLIMDGIKDGNWVFLANCHLSLSWMPTLDKMIATMQSMKLHKKFRLWLSSSPHPDFPISILQTSIKMTTEPPRGIKSNMKRLYNNINEANMEICSEPSKYKKLLFALCFFHTVLLERKKFLELGWNVIYSFNDSDFEVSEILLLLYLNEYEDTPWGALKYLIAGVNYGGHITDDWDRRLLITYINQFFCDQALQTRKFRLSTLSNYFIPDDGDVQSYLDQIQMFPNFDKPDAFGQHSNADIASLIGETRMLFEALLSMQAQTNSTGSSENGETKVFDLAKEILINTPDEINYEQTAKIIGINRTPLEVVLLQEIERYNKLLVEMCTQLRDLRRGIQGLVVMSSDLEDIFVAVSEGRVPLQWLKAYNSLKPLAAWSRDLIHRVGHFNSWAKTLRSPTLFWLAAYTFPTGFVTAVLQTSARATKTPIDELSWDFYVFVEEDTAAARIIREGGGVYIRSLFLEGAGWLRKNQCLQDPLPMELICPLPVIHFKPVENLKKRCRGVYQCPA</sequence>
<evidence type="ECO:0000259" key="12">
    <source>
        <dbReference type="Pfam" id="PF03028"/>
    </source>
</evidence>
<proteinExistence type="inferred from homology"/>
<dbReference type="InterPro" id="IPR024743">
    <property type="entry name" value="Dynein_HC_stalk"/>
</dbReference>
<dbReference type="GO" id="GO:0051959">
    <property type="term" value="F:dynein light intermediate chain binding"/>
    <property type="evidence" value="ECO:0007669"/>
    <property type="project" value="InterPro"/>
</dbReference>
<dbReference type="Gene3D" id="1.20.920.20">
    <property type="match status" value="1"/>
</dbReference>
<evidence type="ECO:0008006" key="19">
    <source>
        <dbReference type="Google" id="ProtNLM"/>
    </source>
</evidence>
<dbReference type="InterPro" id="IPR042219">
    <property type="entry name" value="AAA_lid_11_sf"/>
</dbReference>
<dbReference type="Pfam" id="PF12777">
    <property type="entry name" value="MT"/>
    <property type="match status" value="1"/>
</dbReference>
<dbReference type="GO" id="GO:0007018">
    <property type="term" value="P:microtubule-based movement"/>
    <property type="evidence" value="ECO:0007669"/>
    <property type="project" value="InterPro"/>
</dbReference>
<dbReference type="FunFam" id="1.20.920.20:FF:000001">
    <property type="entry name" value="dynein heavy chain 2, axonemal"/>
    <property type="match status" value="1"/>
</dbReference>
<keyword evidence="3" id="KW-0963">Cytoplasm</keyword>
<dbReference type="FunFam" id="1.10.8.720:FF:000008">
    <property type="entry name" value="Dynein axonemal heavy chain 2"/>
    <property type="match status" value="1"/>
</dbReference>
<evidence type="ECO:0000259" key="15">
    <source>
        <dbReference type="Pfam" id="PF18198"/>
    </source>
</evidence>
<evidence type="ECO:0000256" key="6">
    <source>
        <dbReference type="ARBA" id="ARBA00022840"/>
    </source>
</evidence>
<feature type="non-terminal residue" evidence="17">
    <location>
        <position position="1"/>
    </location>
</feature>
<keyword evidence="18" id="KW-1185">Reference proteome</keyword>
<organism evidence="17 18">
    <name type="scientific">Drosophila erecta</name>
    <name type="common">Fruit fly</name>
    <dbReference type="NCBI Taxonomy" id="7220"/>
    <lineage>
        <taxon>Eukaryota</taxon>
        <taxon>Metazoa</taxon>
        <taxon>Ecdysozoa</taxon>
        <taxon>Arthropoda</taxon>
        <taxon>Hexapoda</taxon>
        <taxon>Insecta</taxon>
        <taxon>Pterygota</taxon>
        <taxon>Neoptera</taxon>
        <taxon>Endopterygota</taxon>
        <taxon>Diptera</taxon>
        <taxon>Brachycera</taxon>
        <taxon>Muscomorpha</taxon>
        <taxon>Ephydroidea</taxon>
        <taxon>Drosophilidae</taxon>
        <taxon>Drosophila</taxon>
        <taxon>Sophophora</taxon>
    </lineage>
</organism>
<keyword evidence="9" id="KW-0505">Motor protein</keyword>
<dbReference type="Pfam" id="PF12780">
    <property type="entry name" value="AAA_8"/>
    <property type="match status" value="1"/>
</dbReference>
<dbReference type="AlphaFoldDB" id="A0A0Q5VDP8"/>
<dbReference type="InterPro" id="IPR041228">
    <property type="entry name" value="Dynein_C"/>
</dbReference>
<evidence type="ECO:0000256" key="11">
    <source>
        <dbReference type="SAM" id="Coils"/>
    </source>
</evidence>
<dbReference type="Pfam" id="PF18199">
    <property type="entry name" value="Dynein_C"/>
    <property type="match status" value="1"/>
</dbReference>
<evidence type="ECO:0000313" key="18">
    <source>
        <dbReference type="Proteomes" id="UP000008711"/>
    </source>
</evidence>
<evidence type="ECO:0000259" key="14">
    <source>
        <dbReference type="Pfam" id="PF12780"/>
    </source>
</evidence>
<feature type="domain" description="Dynein heavy chain coiled coil stalk" evidence="13">
    <location>
        <begin position="131"/>
        <end position="425"/>
    </location>
</feature>
<feature type="domain" description="Dynein heavy chain C-terminal" evidence="16">
    <location>
        <begin position="882"/>
        <end position="1140"/>
    </location>
</feature>
<feature type="domain" description="Dynein heavy chain region D6 P-loop" evidence="12">
    <location>
        <begin position="591"/>
        <end position="703"/>
    </location>
</feature>
<evidence type="ECO:0000259" key="16">
    <source>
        <dbReference type="Pfam" id="PF18199"/>
    </source>
</evidence>
<evidence type="ECO:0000256" key="3">
    <source>
        <dbReference type="ARBA" id="ARBA00022490"/>
    </source>
</evidence>
<keyword evidence="5" id="KW-0547">Nucleotide-binding</keyword>
<evidence type="ECO:0000256" key="7">
    <source>
        <dbReference type="ARBA" id="ARBA00023017"/>
    </source>
</evidence>
<keyword evidence="8 11" id="KW-0175">Coiled coil</keyword>
<dbReference type="InterPro" id="IPR004273">
    <property type="entry name" value="Dynein_heavy_D6_P-loop"/>
</dbReference>
<comment type="subcellular location">
    <subcellularLocation>
        <location evidence="1">Cytoplasm</location>
        <location evidence="1">Cytoskeleton</location>
    </subcellularLocation>
</comment>
<evidence type="ECO:0000256" key="5">
    <source>
        <dbReference type="ARBA" id="ARBA00022741"/>
    </source>
</evidence>
<keyword evidence="6" id="KW-0067">ATP-binding</keyword>
<evidence type="ECO:0000256" key="2">
    <source>
        <dbReference type="ARBA" id="ARBA00008887"/>
    </source>
</evidence>
<dbReference type="OrthoDB" id="424310at2759"/>
<dbReference type="Pfam" id="PF18198">
    <property type="entry name" value="AAA_lid_11"/>
    <property type="match status" value="1"/>
</dbReference>
<keyword evidence="4" id="KW-0493">Microtubule</keyword>
<dbReference type="EMBL" id="CH954270">
    <property type="protein sequence ID" value="KQS59507.1"/>
    <property type="molecule type" value="Genomic_DNA"/>
</dbReference>
<dbReference type="InterPro" id="IPR041658">
    <property type="entry name" value="AAA_lid_11"/>
</dbReference>
<dbReference type="GO" id="GO:0008569">
    <property type="term" value="F:minus-end-directed microtubule motor activity"/>
    <property type="evidence" value="ECO:0007669"/>
    <property type="project" value="InterPro"/>
</dbReference>
<dbReference type="GO" id="GO:0045505">
    <property type="term" value="F:dynein intermediate chain binding"/>
    <property type="evidence" value="ECO:0007669"/>
    <property type="project" value="InterPro"/>
</dbReference>
<feature type="domain" description="Dynein heavy chain AAA module D4" evidence="14">
    <location>
        <begin position="1"/>
        <end position="118"/>
    </location>
</feature>
<accession>A0A0Q5VDP8</accession>
<evidence type="ECO:0000256" key="4">
    <source>
        <dbReference type="ARBA" id="ARBA00022701"/>
    </source>
</evidence>
<dbReference type="Gene3D" id="3.10.490.20">
    <property type="match status" value="1"/>
</dbReference>
<feature type="non-terminal residue" evidence="17">
    <location>
        <position position="1141"/>
    </location>
</feature>
<evidence type="ECO:0000313" key="17">
    <source>
        <dbReference type="EMBL" id="KQS59507.1"/>
    </source>
</evidence>
<dbReference type="InterPro" id="IPR026983">
    <property type="entry name" value="DHC"/>
</dbReference>
<dbReference type="Gene3D" id="1.20.1270.280">
    <property type="match status" value="1"/>
</dbReference>
<evidence type="ECO:0000259" key="13">
    <source>
        <dbReference type="Pfam" id="PF12777"/>
    </source>
</evidence>
<dbReference type="InterPro" id="IPR043160">
    <property type="entry name" value="Dynein_C_barrel"/>
</dbReference>
<dbReference type="Gene3D" id="3.40.50.300">
    <property type="entry name" value="P-loop containing nucleotide triphosphate hydrolases"/>
    <property type="match status" value="1"/>
</dbReference>
<dbReference type="GO" id="GO:0030286">
    <property type="term" value="C:dynein complex"/>
    <property type="evidence" value="ECO:0007669"/>
    <property type="project" value="UniProtKB-KW"/>
</dbReference>